<dbReference type="PROSITE" id="PS51644">
    <property type="entry name" value="HTH_OST"/>
    <property type="match status" value="1"/>
</dbReference>
<keyword evidence="3" id="KW-0677">Repeat</keyword>
<dbReference type="CDD" id="cd20379">
    <property type="entry name" value="Tudor_dTUD-like"/>
    <property type="match status" value="1"/>
</dbReference>
<keyword evidence="4" id="KW-0221">Differentiation</keyword>
<feature type="region of interest" description="Disordered" evidence="5">
    <location>
        <begin position="279"/>
        <end position="305"/>
    </location>
</feature>
<evidence type="ECO:0000256" key="3">
    <source>
        <dbReference type="ARBA" id="ARBA00022737"/>
    </source>
</evidence>
<dbReference type="SUPFAM" id="SSF63748">
    <property type="entry name" value="Tudor/PWWP/MBT"/>
    <property type="match status" value="1"/>
</dbReference>
<name>A0A077ZDW9_TRITR</name>
<dbReference type="InterPro" id="IPR025605">
    <property type="entry name" value="OST-HTH/LOTUS_dom"/>
</dbReference>
<dbReference type="Gene3D" id="3.30.420.610">
    <property type="entry name" value="LOTUS domain-like"/>
    <property type="match status" value="1"/>
</dbReference>
<evidence type="ECO:0000256" key="5">
    <source>
        <dbReference type="SAM" id="MobiDB-lite"/>
    </source>
</evidence>
<keyword evidence="8" id="KW-1185">Reference proteome</keyword>
<dbReference type="InterPro" id="IPR002999">
    <property type="entry name" value="Tudor"/>
</dbReference>
<feature type="domain" description="HTH OST-type" evidence="6">
    <location>
        <begin position="2"/>
        <end position="78"/>
    </location>
</feature>
<dbReference type="STRING" id="36087.A0A077ZDW9"/>
<gene>
    <name evidence="7" type="ORF">TTRE_0000688601</name>
</gene>
<evidence type="ECO:0000259" key="6">
    <source>
        <dbReference type="PROSITE" id="PS51644"/>
    </source>
</evidence>
<dbReference type="InterPro" id="IPR041966">
    <property type="entry name" value="LOTUS-like"/>
</dbReference>
<dbReference type="GO" id="GO:0007283">
    <property type="term" value="P:spermatogenesis"/>
    <property type="evidence" value="ECO:0007669"/>
    <property type="project" value="UniProtKB-KW"/>
</dbReference>
<reference evidence="7" key="1">
    <citation type="submission" date="2014-01" db="EMBL/GenBank/DDBJ databases">
        <authorList>
            <person name="Aslett M."/>
        </authorList>
    </citation>
    <scope>NUCLEOTIDE SEQUENCE</scope>
</reference>
<dbReference type="GO" id="GO:0005737">
    <property type="term" value="C:cytoplasm"/>
    <property type="evidence" value="ECO:0007669"/>
    <property type="project" value="UniProtKB-SubCell"/>
</dbReference>
<dbReference type="Pfam" id="PF00567">
    <property type="entry name" value="TUDOR"/>
    <property type="match status" value="1"/>
</dbReference>
<proteinExistence type="predicted"/>
<dbReference type="OrthoDB" id="10034606at2759"/>
<evidence type="ECO:0000256" key="4">
    <source>
        <dbReference type="ARBA" id="ARBA00022871"/>
    </source>
</evidence>
<dbReference type="CDD" id="cd09972">
    <property type="entry name" value="LOTUS_TDRD_OSKAR"/>
    <property type="match status" value="1"/>
</dbReference>
<sequence>MERDTLKKELHSVLITFKSGASGHDFVKAYQDCLGRPLDLARLGYKNIDALMASFPDVVERYNGVFVYKAKTLAATKNLQNLIAHQKDSSKNKNKFGLLRPVEGRPVLLNAPARTPTMSPAAKVCRPVDRVPIMKPFNEAPASFPNRYPTSSGNISAREKTGAPMIKQSASTSYLVGSRAATPANLVPTYRKPEAKANMASAPRPSLLWTTSAFPGDVAPAYWNCPGRYRWQAPVTTAVTAEVRPERNYAAGAAVDENESQKRINCQPKQNNITVPFANSSSANRSADVPFSKAQQATKAERDDSIAAEEKHVRHMAKEKTELCENSTSSLSSVSPEPEEENSFVTCTADEICITHRVISQQNMNNLVNENFSSGDEDGNKVSFRSLSALSNHEDVVNSCGVVEEPGFENGVIIEVVKFLDADEITFVRADSESISHFKTLFNEMRFAYGGDESKPLESLNVGEYVAVKCERHWLRGIVCAILELESALVFYSDVGELHKVAFTKIYPLLPRFAEVQQMAFVGKMLGVPRNLWNGSIESLGDWFKKMTLKRQVVAVAPEHDWSSRVGTDPVNLQLYMKERGINVNLNSMVKDKCMEMVGSTTITFAVLNRVGKALEDGK</sequence>
<feature type="compositionally biased region" description="Low complexity" evidence="5">
    <location>
        <begin position="324"/>
        <end position="336"/>
    </location>
</feature>
<organism evidence="7 8">
    <name type="scientific">Trichuris trichiura</name>
    <name type="common">Whipworm</name>
    <name type="synonym">Trichocephalus trichiurus</name>
    <dbReference type="NCBI Taxonomy" id="36087"/>
    <lineage>
        <taxon>Eukaryota</taxon>
        <taxon>Metazoa</taxon>
        <taxon>Ecdysozoa</taxon>
        <taxon>Nematoda</taxon>
        <taxon>Enoplea</taxon>
        <taxon>Dorylaimia</taxon>
        <taxon>Trichinellida</taxon>
        <taxon>Trichuridae</taxon>
        <taxon>Trichuris</taxon>
    </lineage>
</organism>
<evidence type="ECO:0000313" key="7">
    <source>
        <dbReference type="EMBL" id="CDW58567.1"/>
    </source>
</evidence>
<dbReference type="Proteomes" id="UP000030665">
    <property type="component" value="Unassembled WGS sequence"/>
</dbReference>
<evidence type="ECO:0000256" key="2">
    <source>
        <dbReference type="ARBA" id="ARBA00022490"/>
    </source>
</evidence>
<keyword evidence="4" id="KW-0744">Spermatogenesis</keyword>
<reference evidence="7" key="2">
    <citation type="submission" date="2014-03" db="EMBL/GenBank/DDBJ databases">
        <title>The whipworm genome and dual-species transcriptomics of an intimate host-pathogen interaction.</title>
        <authorList>
            <person name="Foth B.J."/>
            <person name="Tsai I.J."/>
            <person name="Reid A.J."/>
            <person name="Bancroft A.J."/>
            <person name="Nichol S."/>
            <person name="Tracey A."/>
            <person name="Holroyd N."/>
            <person name="Cotton J.A."/>
            <person name="Stanley E.J."/>
            <person name="Zarowiecki M."/>
            <person name="Liu J.Z."/>
            <person name="Huckvale T."/>
            <person name="Cooper P.J."/>
            <person name="Grencis R.K."/>
            <person name="Berriman M."/>
        </authorList>
    </citation>
    <scope>NUCLEOTIDE SEQUENCE [LARGE SCALE GENOMIC DNA]</scope>
</reference>
<evidence type="ECO:0000256" key="1">
    <source>
        <dbReference type="ARBA" id="ARBA00004496"/>
    </source>
</evidence>
<evidence type="ECO:0000313" key="8">
    <source>
        <dbReference type="Proteomes" id="UP000030665"/>
    </source>
</evidence>
<dbReference type="Pfam" id="PF12872">
    <property type="entry name" value="OST-HTH"/>
    <property type="match status" value="1"/>
</dbReference>
<comment type="subcellular location">
    <subcellularLocation>
        <location evidence="1">Cytoplasm</location>
    </subcellularLocation>
</comment>
<dbReference type="InterPro" id="IPR035437">
    <property type="entry name" value="SNase_OB-fold_sf"/>
</dbReference>
<dbReference type="Gene3D" id="2.30.30.140">
    <property type="match status" value="1"/>
</dbReference>
<feature type="region of interest" description="Disordered" evidence="5">
    <location>
        <begin position="319"/>
        <end position="339"/>
    </location>
</feature>
<dbReference type="Gene3D" id="2.40.50.90">
    <property type="match status" value="1"/>
</dbReference>
<accession>A0A077ZDW9</accession>
<dbReference type="AlphaFoldDB" id="A0A077ZDW9"/>
<keyword evidence="2" id="KW-0963">Cytoplasm</keyword>
<dbReference type="SMART" id="SM00333">
    <property type="entry name" value="TUDOR"/>
    <property type="match status" value="1"/>
</dbReference>
<dbReference type="EMBL" id="HG806369">
    <property type="protein sequence ID" value="CDW58567.1"/>
    <property type="molecule type" value="Genomic_DNA"/>
</dbReference>
<protein>
    <submittedName>
        <fullName evidence="7">TUDOR domain containing protein</fullName>
    </submittedName>
</protein>
<dbReference type="GO" id="GO:0030154">
    <property type="term" value="P:cell differentiation"/>
    <property type="evidence" value="ECO:0007669"/>
    <property type="project" value="UniProtKB-ARBA"/>
</dbReference>